<sequence>MNILSGLSYEQIYVINSIKKICILKNIDAYIVGGAVRDALLNAKVRDIDICVTKDPKLIVESLEEIKEFKYYSEFQTASVEFKRGVSIDIIRCRREFYPEYGTLPKIIPSDINHDLFRRDFTINALAYDLKYYKLIDLYGGIGDIKNKLIRKIHSNSYEEDPTRVFRAIKYSIRYKFLLYDRDEIISCASKGIFKTISNDRIAKEISLLCTEKNWKDAFLLFARLNIFDLNCNLIGKSNPVVNYDHVNIRLLNLFYSFKDKRDADILVDNSIMDSDLKKSMMQLKNIDVENFLKETIDNYEIFRQLKNMSRYELAYLSWNFKLTYKIYNYIYNLKDCILCINGNKVKDFGIKDGKSVGSILRYIKKLKLNTGIEKDLNRRDIQNALEYKDRKF</sequence>
<evidence type="ECO:0000256" key="9">
    <source>
        <dbReference type="ARBA" id="ARBA00022842"/>
    </source>
</evidence>
<dbReference type="EC" id="2.7.7.72" evidence="13"/>
<keyword evidence="3" id="KW-0820">tRNA-binding</keyword>
<dbReference type="Gene3D" id="1.10.3090.10">
    <property type="entry name" value="cca-adding enzyme, domain 2"/>
    <property type="match status" value="1"/>
</dbReference>
<organism evidence="13 14">
    <name type="scientific">Clostridium algifaecis</name>
    <dbReference type="NCBI Taxonomy" id="1472040"/>
    <lineage>
        <taxon>Bacteria</taxon>
        <taxon>Bacillati</taxon>
        <taxon>Bacillota</taxon>
        <taxon>Clostridia</taxon>
        <taxon>Eubacteriales</taxon>
        <taxon>Clostridiaceae</taxon>
        <taxon>Clostridium</taxon>
    </lineage>
</organism>
<dbReference type="PANTHER" id="PTHR47788">
    <property type="entry name" value="POLYA POLYMERASE"/>
    <property type="match status" value="1"/>
</dbReference>
<evidence type="ECO:0000256" key="11">
    <source>
        <dbReference type="RuleBase" id="RU003953"/>
    </source>
</evidence>
<protein>
    <submittedName>
        <fullName evidence="13">tRNA nucleotidyltransferase (CCA-adding enzyme)</fullName>
        <ecNumber evidence="13">2.7.7.72</ecNumber>
        <ecNumber evidence="13">3.1.3.-</ecNumber>
        <ecNumber evidence="13">3.1.4.-</ecNumber>
    </submittedName>
</protein>
<keyword evidence="8" id="KW-0547">Nucleotide-binding</keyword>
<dbReference type="SUPFAM" id="SSF81891">
    <property type="entry name" value="Poly A polymerase C-terminal region-like"/>
    <property type="match status" value="1"/>
</dbReference>
<evidence type="ECO:0000313" key="14">
    <source>
        <dbReference type="Proteomes" id="UP001519307"/>
    </source>
</evidence>
<dbReference type="PANTHER" id="PTHR47788:SF1">
    <property type="entry name" value="A-ADDING TRNA NUCLEOTIDYLTRANSFERASE"/>
    <property type="match status" value="1"/>
</dbReference>
<name>A0ABS4KPR6_9CLOT</name>
<evidence type="ECO:0000256" key="5">
    <source>
        <dbReference type="ARBA" id="ARBA00022694"/>
    </source>
</evidence>
<dbReference type="GO" id="GO:0016787">
    <property type="term" value="F:hydrolase activity"/>
    <property type="evidence" value="ECO:0007669"/>
    <property type="project" value="UniProtKB-KW"/>
</dbReference>
<evidence type="ECO:0000256" key="1">
    <source>
        <dbReference type="ARBA" id="ARBA00001946"/>
    </source>
</evidence>
<evidence type="ECO:0000256" key="2">
    <source>
        <dbReference type="ARBA" id="ARBA00007265"/>
    </source>
</evidence>
<comment type="similarity">
    <text evidence="2 11">Belongs to the tRNA nucleotidyltransferase/poly(A) polymerase family.</text>
</comment>
<evidence type="ECO:0000256" key="7">
    <source>
        <dbReference type="ARBA" id="ARBA00022723"/>
    </source>
</evidence>
<keyword evidence="5" id="KW-0819">tRNA processing</keyword>
<evidence type="ECO:0000256" key="6">
    <source>
        <dbReference type="ARBA" id="ARBA00022695"/>
    </source>
</evidence>
<keyword evidence="13" id="KW-0378">Hydrolase</keyword>
<comment type="cofactor">
    <cofactor evidence="1">
        <name>Mg(2+)</name>
        <dbReference type="ChEBI" id="CHEBI:18420"/>
    </cofactor>
</comment>
<dbReference type="CDD" id="cd05398">
    <property type="entry name" value="NT_ClassII-CCAase"/>
    <property type="match status" value="1"/>
</dbReference>
<reference evidence="13 14" key="1">
    <citation type="submission" date="2021-03" db="EMBL/GenBank/DDBJ databases">
        <title>Genomic Encyclopedia of Type Strains, Phase IV (KMG-IV): sequencing the most valuable type-strain genomes for metagenomic binning, comparative biology and taxonomic classification.</title>
        <authorList>
            <person name="Goeker M."/>
        </authorList>
    </citation>
    <scope>NUCLEOTIDE SEQUENCE [LARGE SCALE GENOMIC DNA]</scope>
    <source>
        <strain evidence="13 14">DSM 28783</strain>
    </source>
</reference>
<dbReference type="RefSeq" id="WP_209700956.1">
    <property type="nucleotide sequence ID" value="NZ_JAGGLM010000002.1"/>
</dbReference>
<evidence type="ECO:0000259" key="12">
    <source>
        <dbReference type="Pfam" id="PF01743"/>
    </source>
</evidence>
<dbReference type="EC" id="3.1.4.-" evidence="13"/>
<evidence type="ECO:0000256" key="10">
    <source>
        <dbReference type="ARBA" id="ARBA00022884"/>
    </source>
</evidence>
<proteinExistence type="inferred from homology"/>
<keyword evidence="9" id="KW-0460">Magnesium</keyword>
<keyword evidence="4 11" id="KW-0808">Transferase</keyword>
<dbReference type="Proteomes" id="UP001519307">
    <property type="component" value="Unassembled WGS sequence"/>
</dbReference>
<dbReference type="EC" id="3.1.3.-" evidence="13"/>
<keyword evidence="7" id="KW-0479">Metal-binding</keyword>
<accession>A0ABS4KPR6</accession>
<gene>
    <name evidence="13" type="ORF">J2Z42_000694</name>
</gene>
<evidence type="ECO:0000256" key="8">
    <source>
        <dbReference type="ARBA" id="ARBA00022741"/>
    </source>
</evidence>
<dbReference type="Pfam" id="PF01743">
    <property type="entry name" value="PolyA_pol"/>
    <property type="match status" value="1"/>
</dbReference>
<dbReference type="GO" id="GO:0004810">
    <property type="term" value="F:CCA tRNA nucleotidyltransferase activity"/>
    <property type="evidence" value="ECO:0007669"/>
    <property type="project" value="UniProtKB-EC"/>
</dbReference>
<dbReference type="InterPro" id="IPR043519">
    <property type="entry name" value="NT_sf"/>
</dbReference>
<dbReference type="SUPFAM" id="SSF81301">
    <property type="entry name" value="Nucleotidyltransferase"/>
    <property type="match status" value="1"/>
</dbReference>
<evidence type="ECO:0000313" key="13">
    <source>
        <dbReference type="EMBL" id="MBP2032029.1"/>
    </source>
</evidence>
<dbReference type="InterPro" id="IPR002646">
    <property type="entry name" value="PolA_pol_head_dom"/>
</dbReference>
<keyword evidence="14" id="KW-1185">Reference proteome</keyword>
<keyword evidence="10 11" id="KW-0694">RNA-binding</keyword>
<keyword evidence="6 13" id="KW-0548">Nucleotidyltransferase</keyword>
<comment type="caution">
    <text evidence="13">The sequence shown here is derived from an EMBL/GenBank/DDBJ whole genome shotgun (WGS) entry which is preliminary data.</text>
</comment>
<evidence type="ECO:0000256" key="4">
    <source>
        <dbReference type="ARBA" id="ARBA00022679"/>
    </source>
</evidence>
<dbReference type="Gene3D" id="3.30.460.10">
    <property type="entry name" value="Beta Polymerase, domain 2"/>
    <property type="match status" value="1"/>
</dbReference>
<dbReference type="EMBL" id="JAGGLM010000002">
    <property type="protein sequence ID" value="MBP2032029.1"/>
    <property type="molecule type" value="Genomic_DNA"/>
</dbReference>
<feature type="domain" description="Poly A polymerase head" evidence="12">
    <location>
        <begin position="29"/>
        <end position="151"/>
    </location>
</feature>
<evidence type="ECO:0000256" key="3">
    <source>
        <dbReference type="ARBA" id="ARBA00022555"/>
    </source>
</evidence>
<dbReference type="InterPro" id="IPR052390">
    <property type="entry name" value="tRNA_nt/polyA_polymerase"/>
</dbReference>